<organism evidence="3 4">
    <name type="scientific">Anaeroselena agilis</name>
    <dbReference type="NCBI Taxonomy" id="3063788"/>
    <lineage>
        <taxon>Bacteria</taxon>
        <taxon>Bacillati</taxon>
        <taxon>Bacillota</taxon>
        <taxon>Negativicutes</taxon>
        <taxon>Acetonemataceae</taxon>
        <taxon>Anaeroselena</taxon>
    </lineage>
</organism>
<evidence type="ECO:0000259" key="2">
    <source>
        <dbReference type="SMART" id="SM00899"/>
    </source>
</evidence>
<dbReference type="Gene3D" id="2.30.30.90">
    <property type="match status" value="1"/>
</dbReference>
<dbReference type="InterPro" id="IPR052713">
    <property type="entry name" value="FeoA"/>
</dbReference>
<gene>
    <name evidence="3" type="ORF">Q4T40_16450</name>
</gene>
<evidence type="ECO:0000313" key="3">
    <source>
        <dbReference type="EMBL" id="MDT8902833.1"/>
    </source>
</evidence>
<dbReference type="InterPro" id="IPR007167">
    <property type="entry name" value="Fe-transptr_FeoA-like"/>
</dbReference>
<name>A0ABU3P1B2_9FIRM</name>
<comment type="caution">
    <text evidence="3">The sequence shown here is derived from an EMBL/GenBank/DDBJ whole genome shotgun (WGS) entry which is preliminary data.</text>
</comment>
<reference evidence="3 4" key="1">
    <citation type="submission" date="2023-07" db="EMBL/GenBank/DDBJ databases">
        <title>The novel representative of Negativicutes class, Anaeroselena agilis gen. nov. sp. nov.</title>
        <authorList>
            <person name="Prokofeva M.I."/>
            <person name="Elcheninov A.G."/>
            <person name="Klyukina A."/>
            <person name="Kublanov I.V."/>
            <person name="Frolov E.N."/>
            <person name="Podosokorskaya O.A."/>
        </authorList>
    </citation>
    <scope>NUCLEOTIDE SEQUENCE [LARGE SCALE GENOMIC DNA]</scope>
    <source>
        <strain evidence="3 4">4137-cl</strain>
    </source>
</reference>
<dbReference type="PANTHER" id="PTHR42954">
    <property type="entry name" value="FE(2+) TRANSPORT PROTEIN A"/>
    <property type="match status" value="1"/>
</dbReference>
<dbReference type="InterPro" id="IPR008988">
    <property type="entry name" value="Transcriptional_repressor_C"/>
</dbReference>
<dbReference type="InterPro" id="IPR038157">
    <property type="entry name" value="FeoA_core_dom"/>
</dbReference>
<accession>A0ABU3P1B2</accession>
<evidence type="ECO:0000256" key="1">
    <source>
        <dbReference type="ARBA" id="ARBA00023004"/>
    </source>
</evidence>
<dbReference type="SUPFAM" id="SSF50037">
    <property type="entry name" value="C-terminal domain of transcriptional repressors"/>
    <property type="match status" value="1"/>
</dbReference>
<keyword evidence="4" id="KW-1185">Reference proteome</keyword>
<evidence type="ECO:0000313" key="4">
    <source>
        <dbReference type="Proteomes" id="UP001254848"/>
    </source>
</evidence>
<dbReference type="Proteomes" id="UP001254848">
    <property type="component" value="Unassembled WGS sequence"/>
</dbReference>
<dbReference type="Pfam" id="PF04023">
    <property type="entry name" value="FeoA"/>
    <property type="match status" value="1"/>
</dbReference>
<sequence length="79" mass="8539">MSAEITLDMAAEKDALKVIRIIGKGSHRLRLLQMGITPGTPIEVLRRAPLADPVEIAVRGAKLALRRAEAKNIAVVKES</sequence>
<dbReference type="EMBL" id="JAUOZS010000001">
    <property type="protein sequence ID" value="MDT8902833.1"/>
    <property type="molecule type" value="Genomic_DNA"/>
</dbReference>
<dbReference type="SMART" id="SM00899">
    <property type="entry name" value="FeoA"/>
    <property type="match status" value="1"/>
</dbReference>
<dbReference type="PANTHER" id="PTHR42954:SF2">
    <property type="entry name" value="FE(2+) TRANSPORT PROTEIN A"/>
    <property type="match status" value="1"/>
</dbReference>
<feature type="domain" description="Ferrous iron transporter FeoA-like" evidence="2">
    <location>
        <begin position="5"/>
        <end position="77"/>
    </location>
</feature>
<keyword evidence="1" id="KW-0408">Iron</keyword>
<dbReference type="RefSeq" id="WP_413781304.1">
    <property type="nucleotide sequence ID" value="NZ_JAUOZS010000001.1"/>
</dbReference>
<protein>
    <submittedName>
        <fullName evidence="3">FeoA family protein</fullName>
    </submittedName>
</protein>
<proteinExistence type="predicted"/>